<evidence type="ECO:0000313" key="1">
    <source>
        <dbReference type="EMBL" id="PVZ72031.1"/>
    </source>
</evidence>
<gene>
    <name evidence="1" type="ORF">DC094_03145</name>
</gene>
<dbReference type="OrthoDB" id="9152014at2"/>
<dbReference type="RefSeq" id="WP_116685618.1">
    <property type="nucleotide sequence ID" value="NZ_CAWNYD010000001.1"/>
</dbReference>
<organism evidence="1 2">
    <name type="scientific">Pelagibaculum spongiae</name>
    <dbReference type="NCBI Taxonomy" id="2080658"/>
    <lineage>
        <taxon>Bacteria</taxon>
        <taxon>Pseudomonadati</taxon>
        <taxon>Pseudomonadota</taxon>
        <taxon>Gammaproteobacteria</taxon>
        <taxon>Oceanospirillales</taxon>
        <taxon>Pelagibaculum</taxon>
    </lineage>
</organism>
<dbReference type="Proteomes" id="UP000244906">
    <property type="component" value="Unassembled WGS sequence"/>
</dbReference>
<dbReference type="EMBL" id="QDDL01000001">
    <property type="protein sequence ID" value="PVZ72031.1"/>
    <property type="molecule type" value="Genomic_DNA"/>
</dbReference>
<keyword evidence="2" id="KW-1185">Reference proteome</keyword>
<evidence type="ECO:0000313" key="2">
    <source>
        <dbReference type="Proteomes" id="UP000244906"/>
    </source>
</evidence>
<name>A0A2V1GY38_9GAMM</name>
<comment type="caution">
    <text evidence="1">The sequence shown here is derived from an EMBL/GenBank/DDBJ whole genome shotgun (WGS) entry which is preliminary data.</text>
</comment>
<reference evidence="1 2" key="1">
    <citation type="submission" date="2018-04" db="EMBL/GenBank/DDBJ databases">
        <title>Thalassorhabdus spongiae gen. nov., sp. nov., isolated from a marine sponge in South-West Iceland.</title>
        <authorList>
            <person name="Knobloch S."/>
            <person name="Daussin A."/>
            <person name="Johannsson R."/>
            <person name="Marteinsson V.T."/>
        </authorList>
    </citation>
    <scope>NUCLEOTIDE SEQUENCE [LARGE SCALE GENOMIC DNA]</scope>
    <source>
        <strain evidence="1 2">Hp12</strain>
    </source>
</reference>
<proteinExistence type="predicted"/>
<dbReference type="AlphaFoldDB" id="A0A2V1GY38"/>
<protein>
    <submittedName>
        <fullName evidence="1">Uncharacterized protein</fullName>
    </submittedName>
</protein>
<sequence length="230" mass="26228">MPKLPARLPLTMARLACRHVRANIQSTNQGGFVLENQHYQSRGEQKSTIALRSRNEHFFHQYATHLANQKSIPETQQILSMLYFESHLALLSGVGNCDEMSAAAFIFLYRCQLSPLDLLMISYKYKPFPSLDMTPSVESEYHHKFVVIGRPLDSTLENPASWGKQAVLCDPWSDLAMPVANCQDFILNQQTELQFFSIQPMIRSDDQQLSLQISTNRTATDEDEFLAIDQ</sequence>
<accession>A0A2V1GY38</accession>